<comment type="caution">
    <text evidence="3">The sequence shown here is derived from an EMBL/GenBank/DDBJ whole genome shotgun (WGS) entry which is preliminary data.</text>
</comment>
<dbReference type="PROSITE" id="PS50096">
    <property type="entry name" value="IQ"/>
    <property type="match status" value="1"/>
</dbReference>
<protein>
    <recommendedName>
        <fullName evidence="5">Protein IQ-DOMAIN 1</fullName>
    </recommendedName>
</protein>
<evidence type="ECO:0008006" key="5">
    <source>
        <dbReference type="Google" id="ProtNLM"/>
    </source>
</evidence>
<proteinExistence type="inferred from homology"/>
<gene>
    <name evidence="3" type="ORF">SASPL_146222</name>
</gene>
<keyword evidence="1" id="KW-0112">Calmodulin-binding</keyword>
<accession>A0A8X8WC96</accession>
<evidence type="ECO:0000313" key="4">
    <source>
        <dbReference type="Proteomes" id="UP000298416"/>
    </source>
</evidence>
<dbReference type="GO" id="GO:0005516">
    <property type="term" value="F:calmodulin binding"/>
    <property type="evidence" value="ECO:0007669"/>
    <property type="project" value="UniProtKB-KW"/>
</dbReference>
<keyword evidence="4" id="KW-1185">Reference proteome</keyword>
<evidence type="ECO:0000256" key="1">
    <source>
        <dbReference type="ARBA" id="ARBA00022860"/>
    </source>
</evidence>
<reference evidence="3" key="1">
    <citation type="submission" date="2018-01" db="EMBL/GenBank/DDBJ databases">
        <authorList>
            <person name="Mao J.F."/>
        </authorList>
    </citation>
    <scope>NUCLEOTIDE SEQUENCE</scope>
    <source>
        <strain evidence="3">Huo1</strain>
        <tissue evidence="3">Leaf</tissue>
    </source>
</reference>
<dbReference type="Proteomes" id="UP000298416">
    <property type="component" value="Unassembled WGS sequence"/>
</dbReference>
<sequence length="421" mass="47272">MGSGVWYKNIISKRKVKGEKSRRVKRSSFQRIDGCREDLCSLRGCLALANGACLDNQGSVVLSREYVAARKIQTAYRAHVARRSLCRMRGNVRLQKLVQCDSVKNQAHTTLGRLHSWTKTQAQIRSRRANMVMEGQLRQKKLENQLKLEAKLHDFEVEWSGGSETVTEALARIHHREEAALRRERALAYAFTRQWRANTMPSFGPSNKELSKADWGWSWMERWIAARPWESRVYIPKKAKKARHAKLILPNGKAVKKTISPASKVPGKVTRISPNGKATRKARKLSYNAATVKKVSVKSEEKKTKNAKESSQCCKNEEDMLKGGAEVGQLLVGKSEALELSVISGLKGFPLPFRFGLRHQPIDGLAGAVAAEPVLQVVEQNGGFGGEPHAAVETLLWRSFLPVARTRRPSFVGEGWWLLLM</sequence>
<name>A0A8X8WC96_SALSN</name>
<dbReference type="AlphaFoldDB" id="A0A8X8WC96"/>
<organism evidence="3">
    <name type="scientific">Salvia splendens</name>
    <name type="common">Scarlet sage</name>
    <dbReference type="NCBI Taxonomy" id="180675"/>
    <lineage>
        <taxon>Eukaryota</taxon>
        <taxon>Viridiplantae</taxon>
        <taxon>Streptophyta</taxon>
        <taxon>Embryophyta</taxon>
        <taxon>Tracheophyta</taxon>
        <taxon>Spermatophyta</taxon>
        <taxon>Magnoliopsida</taxon>
        <taxon>eudicotyledons</taxon>
        <taxon>Gunneridae</taxon>
        <taxon>Pentapetalae</taxon>
        <taxon>asterids</taxon>
        <taxon>lamiids</taxon>
        <taxon>Lamiales</taxon>
        <taxon>Lamiaceae</taxon>
        <taxon>Nepetoideae</taxon>
        <taxon>Mentheae</taxon>
        <taxon>Salviinae</taxon>
        <taxon>Salvia</taxon>
        <taxon>Salvia subgen. Calosphace</taxon>
        <taxon>core Calosphace</taxon>
    </lineage>
</organism>
<dbReference type="PANTHER" id="PTHR32295:SF93">
    <property type="entry name" value="PROTEIN IQ-DOMAIN 9"/>
    <property type="match status" value="1"/>
</dbReference>
<reference evidence="3" key="2">
    <citation type="submission" date="2020-08" db="EMBL/GenBank/DDBJ databases">
        <title>Plant Genome Project.</title>
        <authorList>
            <person name="Zhang R.-G."/>
        </authorList>
    </citation>
    <scope>NUCLEOTIDE SEQUENCE</scope>
    <source>
        <strain evidence="3">Huo1</strain>
        <tissue evidence="3">Leaf</tissue>
    </source>
</reference>
<evidence type="ECO:0000313" key="3">
    <source>
        <dbReference type="EMBL" id="KAG6392020.1"/>
    </source>
</evidence>
<evidence type="ECO:0000256" key="2">
    <source>
        <dbReference type="ARBA" id="ARBA00024341"/>
    </source>
</evidence>
<dbReference type="PANTHER" id="PTHR32295">
    <property type="entry name" value="IQ-DOMAIN 5-RELATED"/>
    <property type="match status" value="1"/>
</dbReference>
<dbReference type="EMBL" id="PNBA02000018">
    <property type="protein sequence ID" value="KAG6392020.1"/>
    <property type="molecule type" value="Genomic_DNA"/>
</dbReference>
<comment type="similarity">
    <text evidence="2">Belongs to the IQD family.</text>
</comment>